<reference evidence="1" key="2">
    <citation type="journal article" date="2022" name="Syst. Appl. Microbiol.">
        <title>Physiological and genomic characterisation of Luteimonas fraxinea sp. nov., a bacterial species associated with trees tolerant to ash dieback.</title>
        <authorList>
            <person name="Ulrich K."/>
            <person name="Becker R."/>
            <person name="Behrendt U."/>
            <person name="Kube M."/>
            <person name="Schneck V."/>
            <person name="Ulrich A."/>
        </authorList>
    </citation>
    <scope>NUCLEOTIDE SEQUENCE</scope>
    <source>
        <strain evidence="1">A1P009</strain>
    </source>
</reference>
<evidence type="ECO:0008006" key="3">
    <source>
        <dbReference type="Google" id="ProtNLM"/>
    </source>
</evidence>
<proteinExistence type="predicted"/>
<protein>
    <recommendedName>
        <fullName evidence="3">DUF4158 domain-containing protein</fullName>
    </recommendedName>
</protein>
<name>A0ABS8U9H0_9GAMM</name>
<dbReference type="EMBL" id="JAJQKU010000001">
    <property type="protein sequence ID" value="MCD9096143.1"/>
    <property type="molecule type" value="Genomic_DNA"/>
</dbReference>
<reference evidence="1" key="1">
    <citation type="submission" date="2021-12" db="EMBL/GenBank/DDBJ databases">
        <authorList>
            <person name="Ulrich A."/>
        </authorList>
    </citation>
    <scope>NUCLEOTIDE SEQUENCE</scope>
    <source>
        <strain evidence="1">A1P009</strain>
    </source>
</reference>
<dbReference type="RefSeq" id="WP_232134616.1">
    <property type="nucleotide sequence ID" value="NZ_JAJQKU010000001.1"/>
</dbReference>
<comment type="caution">
    <text evidence="1">The sequence shown here is derived from an EMBL/GenBank/DDBJ whole genome shotgun (WGS) entry which is preliminary data.</text>
</comment>
<evidence type="ECO:0000313" key="2">
    <source>
        <dbReference type="Proteomes" id="UP001430360"/>
    </source>
</evidence>
<accession>A0ABS8U9H0</accession>
<sequence>MTDATRHQRRRAPRKNWGFSWGRFPSARGGLPPAAVEWRLFRRDYTGRLHFAYRGFPVDTPREHIARVLLATRRQLREEVDEIDLAALMQEAA</sequence>
<keyword evidence="2" id="KW-1185">Reference proteome</keyword>
<gene>
    <name evidence="1" type="ORF">LTT95_04240</name>
</gene>
<organism evidence="1 2">
    <name type="scientific">Luteimonas fraxinea</name>
    <dbReference type="NCBI Taxonomy" id="2901869"/>
    <lineage>
        <taxon>Bacteria</taxon>
        <taxon>Pseudomonadati</taxon>
        <taxon>Pseudomonadota</taxon>
        <taxon>Gammaproteobacteria</taxon>
        <taxon>Lysobacterales</taxon>
        <taxon>Lysobacteraceae</taxon>
        <taxon>Luteimonas</taxon>
    </lineage>
</organism>
<dbReference type="Proteomes" id="UP001430360">
    <property type="component" value="Unassembled WGS sequence"/>
</dbReference>
<evidence type="ECO:0000313" key="1">
    <source>
        <dbReference type="EMBL" id="MCD9096143.1"/>
    </source>
</evidence>